<evidence type="ECO:0000256" key="4">
    <source>
        <dbReference type="ARBA" id="ARBA00005313"/>
    </source>
</evidence>
<dbReference type="AlphaFoldDB" id="A0A833QZB4"/>
<feature type="region of interest" description="Disordered" evidence="22">
    <location>
        <begin position="1"/>
        <end position="84"/>
    </location>
</feature>
<comment type="cofactor">
    <cofactor evidence="2">
        <name>Mg(2+)</name>
        <dbReference type="ChEBI" id="CHEBI:18420"/>
    </cofactor>
</comment>
<dbReference type="GO" id="GO:0046872">
    <property type="term" value="F:metal ion binding"/>
    <property type="evidence" value="ECO:0007669"/>
    <property type="project" value="UniProtKB-KW"/>
</dbReference>
<evidence type="ECO:0000259" key="23">
    <source>
        <dbReference type="Pfam" id="PF02732"/>
    </source>
</evidence>
<comment type="cofactor">
    <cofactor evidence="1">
        <name>Ca(2+)</name>
        <dbReference type="ChEBI" id="CHEBI:29108"/>
    </cofactor>
</comment>
<keyword evidence="7" id="KW-0479">Metal-binding</keyword>
<feature type="compositionally biased region" description="Basic and acidic residues" evidence="22">
    <location>
        <begin position="204"/>
        <end position="245"/>
    </location>
</feature>
<evidence type="ECO:0000256" key="16">
    <source>
        <dbReference type="ARBA" id="ARBA00023204"/>
    </source>
</evidence>
<dbReference type="GO" id="GO:0048476">
    <property type="term" value="C:Holliday junction resolvase complex"/>
    <property type="evidence" value="ECO:0007669"/>
    <property type="project" value="InterPro"/>
</dbReference>
<reference evidence="24" key="1">
    <citation type="submission" date="2020-01" db="EMBL/GenBank/DDBJ databases">
        <title>Genome sequence of Kobresia littledalei, the first chromosome-level genome in the family Cyperaceae.</title>
        <authorList>
            <person name="Qu G."/>
        </authorList>
    </citation>
    <scope>NUCLEOTIDE SEQUENCE</scope>
    <source>
        <strain evidence="24">C.B.Clarke</strain>
        <tissue evidence="24">Leaf</tissue>
    </source>
</reference>
<evidence type="ECO:0000256" key="20">
    <source>
        <dbReference type="ARBA" id="ARBA00059712"/>
    </source>
</evidence>
<evidence type="ECO:0000256" key="7">
    <source>
        <dbReference type="ARBA" id="ARBA00022723"/>
    </source>
</evidence>
<dbReference type="EMBL" id="SWLB01000004">
    <property type="protein sequence ID" value="KAF3339065.1"/>
    <property type="molecule type" value="Genomic_DNA"/>
</dbReference>
<dbReference type="InterPro" id="IPR047524">
    <property type="entry name" value="XPF_nuclease_EME1_plant/arthr"/>
</dbReference>
<dbReference type="PANTHER" id="PTHR21077:SF5">
    <property type="entry name" value="CROSSOVER JUNCTION ENDONUCLEASE MMS4"/>
    <property type="match status" value="1"/>
</dbReference>
<evidence type="ECO:0000256" key="15">
    <source>
        <dbReference type="ARBA" id="ARBA00023172"/>
    </source>
</evidence>
<keyword evidence="16" id="KW-0234">DNA repair</keyword>
<evidence type="ECO:0000256" key="17">
    <source>
        <dbReference type="ARBA" id="ARBA00023242"/>
    </source>
</evidence>
<evidence type="ECO:0000256" key="8">
    <source>
        <dbReference type="ARBA" id="ARBA00022759"/>
    </source>
</evidence>
<feature type="compositionally biased region" description="Low complexity" evidence="22">
    <location>
        <begin position="144"/>
        <end position="153"/>
    </location>
</feature>
<keyword evidence="17" id="KW-0539">Nucleus</keyword>
<keyword evidence="12" id="KW-0106">Calcium</keyword>
<feature type="domain" description="ERCC4" evidence="23">
    <location>
        <begin position="278"/>
        <end position="435"/>
    </location>
</feature>
<keyword evidence="19" id="KW-0131">Cell cycle</keyword>
<protein>
    <submittedName>
        <fullName evidence="24">Crossover junction endonuclease EME1B-like isoform X1</fullName>
    </submittedName>
</protein>
<keyword evidence="15" id="KW-0233">DNA recombination</keyword>
<evidence type="ECO:0000256" key="22">
    <source>
        <dbReference type="SAM" id="MobiDB-lite"/>
    </source>
</evidence>
<evidence type="ECO:0000313" key="25">
    <source>
        <dbReference type="Proteomes" id="UP000623129"/>
    </source>
</evidence>
<feature type="compositionally biased region" description="Polar residues" evidence="22">
    <location>
        <begin position="130"/>
        <end position="140"/>
    </location>
</feature>
<dbReference type="Gene3D" id="3.40.50.10130">
    <property type="match status" value="1"/>
</dbReference>
<evidence type="ECO:0000256" key="18">
    <source>
        <dbReference type="ARBA" id="ARBA00023254"/>
    </source>
</evidence>
<dbReference type="GO" id="GO:0004519">
    <property type="term" value="F:endonuclease activity"/>
    <property type="evidence" value="ECO:0007669"/>
    <property type="project" value="UniProtKB-KW"/>
</dbReference>
<name>A0A833QZB4_9POAL</name>
<evidence type="ECO:0000256" key="9">
    <source>
        <dbReference type="ARBA" id="ARBA00022763"/>
    </source>
</evidence>
<evidence type="ECO:0000313" key="24">
    <source>
        <dbReference type="EMBL" id="KAF3339065.1"/>
    </source>
</evidence>
<feature type="region of interest" description="Disordered" evidence="22">
    <location>
        <begin position="97"/>
        <end position="245"/>
    </location>
</feature>
<dbReference type="InterPro" id="IPR006166">
    <property type="entry name" value="ERCC4_domain"/>
</dbReference>
<evidence type="ECO:0000256" key="21">
    <source>
        <dbReference type="ARBA" id="ARBA00066032"/>
    </source>
</evidence>
<evidence type="ECO:0000256" key="5">
    <source>
        <dbReference type="ARBA" id="ARBA00022618"/>
    </source>
</evidence>
<dbReference type="GO" id="GO:0051301">
    <property type="term" value="P:cell division"/>
    <property type="evidence" value="ECO:0007669"/>
    <property type="project" value="UniProtKB-KW"/>
</dbReference>
<evidence type="ECO:0000256" key="11">
    <source>
        <dbReference type="ARBA" id="ARBA00022801"/>
    </source>
</evidence>
<dbReference type="InterPro" id="IPR033310">
    <property type="entry name" value="Mms4/EME1/EME2"/>
</dbReference>
<accession>A0A833QZB4</accession>
<dbReference type="GO" id="GO:0003677">
    <property type="term" value="F:DNA binding"/>
    <property type="evidence" value="ECO:0007669"/>
    <property type="project" value="InterPro"/>
</dbReference>
<keyword evidence="18" id="KW-0469">Meiosis</keyword>
<evidence type="ECO:0000256" key="19">
    <source>
        <dbReference type="ARBA" id="ARBA00023306"/>
    </source>
</evidence>
<comment type="subunit">
    <text evidence="21">Forms a heterodimer with MUS81.</text>
</comment>
<dbReference type="OrthoDB" id="343092at2759"/>
<dbReference type="Gene3D" id="1.10.150.670">
    <property type="entry name" value="Crossover junction endonuclease EME1, DNA-binding domain"/>
    <property type="match status" value="1"/>
</dbReference>
<comment type="caution">
    <text evidence="24">The sequence shown here is derived from an EMBL/GenBank/DDBJ whole genome shotgun (WGS) entry which is preliminary data.</text>
</comment>
<evidence type="ECO:0000256" key="1">
    <source>
        <dbReference type="ARBA" id="ARBA00001913"/>
    </source>
</evidence>
<dbReference type="Pfam" id="PF02732">
    <property type="entry name" value="ERCC4"/>
    <property type="match status" value="1"/>
</dbReference>
<keyword evidence="5" id="KW-0132">Cell division</keyword>
<dbReference type="GO" id="GO:0016787">
    <property type="term" value="F:hydrolase activity"/>
    <property type="evidence" value="ECO:0007669"/>
    <property type="project" value="UniProtKB-KW"/>
</dbReference>
<proteinExistence type="inferred from homology"/>
<dbReference type="GO" id="GO:0006281">
    <property type="term" value="P:DNA repair"/>
    <property type="evidence" value="ECO:0007669"/>
    <property type="project" value="UniProtKB-KW"/>
</dbReference>
<keyword evidence="14" id="KW-0175">Coiled coil</keyword>
<sequence length="570" mass="63421">MSCQAVAVDILSDSDGDSSPPPKPPSAPSPILLLDDDDPTPIKPRPTKTTSSSLVALSPLGSSPDVTILPSSFARPKPRASSGKVAGISGMILVESDDESDRVSCWGIDKEPVASSPEIESLSDLDKNCDSQLSGQSNAKYESASRSISLSQSDDSHGITDLSMVGDRSRYDDPLDDNLTTEISQDTNEEKSLTQEGNTRKRKCASDRNDSKAQDAARKKQLKEEKAQLVEERKRKRQEEKLEKEAKKAEARAMKKLEKEKKKWEKGKLALKSIVTEIDPKVIQDGKLGGHLLTRFAEKGFSYRITKNPIEGSIFWKMDVPDEVAQHSSVGAEVPYVVMVYQAKDFCDLVRNNLLMDHVHKLRSQYPSFTICYATNNLMSYLKKCEQSQYKNPSTSNGWRSPPVNEAISKLATHYSQVHSRQCIDEAELADHIVGLTSSLANCQFRKKLTWLSVNANGSIVPNNAVEKNLIKKNTWLKALIAIPKVQPRHAIAIWKKYPTMRSLLNVYMDPHRSVHEKEFLLKDLVMEGILGNGERRLGEVCSKRVYRILMAQSGGIRTDDVEDGADFFG</sequence>
<keyword evidence="6" id="KW-0540">Nuclease</keyword>
<dbReference type="PANTHER" id="PTHR21077">
    <property type="entry name" value="EME1 PROTEIN"/>
    <property type="match status" value="1"/>
</dbReference>
<evidence type="ECO:0000256" key="14">
    <source>
        <dbReference type="ARBA" id="ARBA00023054"/>
    </source>
</evidence>
<gene>
    <name evidence="24" type="ORF">FCM35_KLT16536</name>
</gene>
<evidence type="ECO:0000256" key="6">
    <source>
        <dbReference type="ARBA" id="ARBA00022722"/>
    </source>
</evidence>
<dbReference type="GO" id="GO:0005634">
    <property type="term" value="C:nucleus"/>
    <property type="evidence" value="ECO:0007669"/>
    <property type="project" value="UniProtKB-SubCell"/>
</dbReference>
<keyword evidence="8 24" id="KW-0255">Endonuclease</keyword>
<comment type="function">
    <text evidence="20">Interacts with MUS81 to form a DNA structure-specific endonuclease with substrate preference for branched DNA structures with a 5'-end at the branch nick. Typical substrates include 3'-flap structures, D-loops, replication forks, nicked Holliday junctions and also intact Holliday junctions with a reduced efficiency. May be required in mitosis for the processing of stalled or collapsed replication fork intermediates. Plays a role in DNA repair and in genotoxic stress-induced homologous recombination (HR) in somatic cells. Mediates a subset of meiotic recombination events that are insensitive to crossover interference.</text>
</comment>
<feature type="compositionally biased region" description="Polar residues" evidence="22">
    <location>
        <begin position="51"/>
        <end position="65"/>
    </location>
</feature>
<keyword evidence="25" id="KW-1185">Reference proteome</keyword>
<keyword evidence="9" id="KW-0227">DNA damage</keyword>
<dbReference type="GO" id="GO:0006310">
    <property type="term" value="P:DNA recombination"/>
    <property type="evidence" value="ECO:0007669"/>
    <property type="project" value="UniProtKB-KW"/>
</dbReference>
<dbReference type="CDD" id="cd20083">
    <property type="entry name" value="XPF_nuclease_EME"/>
    <property type="match status" value="1"/>
</dbReference>
<keyword evidence="11" id="KW-0378">Hydrolase</keyword>
<dbReference type="InterPro" id="IPR042530">
    <property type="entry name" value="EME1/EME2_C"/>
</dbReference>
<comment type="similarity">
    <text evidence="4">Belongs to the EME1/MMS4 family.</text>
</comment>
<keyword evidence="13" id="KW-0460">Magnesium</keyword>
<keyword evidence="10" id="KW-0498">Mitosis</keyword>
<organism evidence="24 25">
    <name type="scientific">Carex littledalei</name>
    <dbReference type="NCBI Taxonomy" id="544730"/>
    <lineage>
        <taxon>Eukaryota</taxon>
        <taxon>Viridiplantae</taxon>
        <taxon>Streptophyta</taxon>
        <taxon>Embryophyta</taxon>
        <taxon>Tracheophyta</taxon>
        <taxon>Spermatophyta</taxon>
        <taxon>Magnoliopsida</taxon>
        <taxon>Liliopsida</taxon>
        <taxon>Poales</taxon>
        <taxon>Cyperaceae</taxon>
        <taxon>Cyperoideae</taxon>
        <taxon>Cariceae</taxon>
        <taxon>Carex</taxon>
        <taxon>Carex subgen. Euthyceras</taxon>
    </lineage>
</organism>
<evidence type="ECO:0000256" key="10">
    <source>
        <dbReference type="ARBA" id="ARBA00022776"/>
    </source>
</evidence>
<dbReference type="Proteomes" id="UP000623129">
    <property type="component" value="Unassembled WGS sequence"/>
</dbReference>
<dbReference type="FunFam" id="1.10.150.670:FF:000007">
    <property type="entry name" value="Crossover junction endonuclease EME1B"/>
    <property type="match status" value="1"/>
</dbReference>
<feature type="compositionally biased region" description="Pro residues" evidence="22">
    <location>
        <begin position="19"/>
        <end position="28"/>
    </location>
</feature>
<evidence type="ECO:0000256" key="13">
    <source>
        <dbReference type="ARBA" id="ARBA00022842"/>
    </source>
</evidence>
<dbReference type="GO" id="GO:0051321">
    <property type="term" value="P:meiotic cell cycle"/>
    <property type="evidence" value="ECO:0007669"/>
    <property type="project" value="UniProtKB-KW"/>
</dbReference>
<evidence type="ECO:0000256" key="12">
    <source>
        <dbReference type="ARBA" id="ARBA00022837"/>
    </source>
</evidence>
<evidence type="ECO:0000256" key="2">
    <source>
        <dbReference type="ARBA" id="ARBA00001946"/>
    </source>
</evidence>
<dbReference type="Pfam" id="PF21292">
    <property type="entry name" value="EME1-MUS81_C"/>
    <property type="match status" value="1"/>
</dbReference>
<comment type="subcellular location">
    <subcellularLocation>
        <location evidence="3">Nucleus</location>
    </subcellularLocation>
</comment>
<evidence type="ECO:0000256" key="3">
    <source>
        <dbReference type="ARBA" id="ARBA00004123"/>
    </source>
</evidence>